<comment type="caution">
    <text evidence="2">The sequence shown here is derived from an EMBL/GenBank/DDBJ whole genome shotgun (WGS) entry which is preliminary data.</text>
</comment>
<dbReference type="Proteomes" id="UP000652681">
    <property type="component" value="Unassembled WGS sequence"/>
</dbReference>
<evidence type="ECO:0000313" key="3">
    <source>
        <dbReference type="Proteomes" id="UP000652681"/>
    </source>
</evidence>
<keyword evidence="1" id="KW-0732">Signal</keyword>
<evidence type="ECO:0000313" key="2">
    <source>
        <dbReference type="EMBL" id="MBC9812822.1"/>
    </source>
</evidence>
<evidence type="ECO:0000256" key="1">
    <source>
        <dbReference type="SAM" id="SignalP"/>
    </source>
</evidence>
<gene>
    <name evidence="2" type="ORF">H9Y05_10100</name>
</gene>
<protein>
    <recommendedName>
        <fullName evidence="4">Outer membrane protein beta-barrel domain-containing protein</fullName>
    </recommendedName>
</protein>
<sequence>MKYSLFILLFMLTPAICFNQKGFLSSKNMVDLTVHGNIPLLSGTFNDAYYKRKGDQMIAGKDYINYGVAVAYNRILTKQFGLGVAFSTKDYLTTTPSFYTNIYPVNQADKSVDSIQLKMEALKFRNYTIGPQFEFSTKQGILGIGFSYDLGLGVTISTLINDRYHYSINELYAYGEEVSASNDSQIDYFDTQYNWKPMYGISLQTGFKFRIPLSEHFSFYSGLRYSGTFMLKGSNYTISDRMELLDNEDYYYTIRRKNLVAISLNLGITCHF</sequence>
<reference evidence="2" key="1">
    <citation type="submission" date="2020-09" db="EMBL/GenBank/DDBJ databases">
        <title>Taishania pollutisoli gen. nov., sp. nov., Isolated from Tetrabromobisphenol A-Contaminated Soil.</title>
        <authorList>
            <person name="Chen Q."/>
        </authorList>
    </citation>
    <scope>NUCLEOTIDE SEQUENCE</scope>
    <source>
        <strain evidence="2">CZZ-1</strain>
    </source>
</reference>
<dbReference type="RefSeq" id="WP_163491695.1">
    <property type="nucleotide sequence ID" value="NZ_JACVEL010000006.1"/>
</dbReference>
<dbReference type="EMBL" id="JACVEL010000006">
    <property type="protein sequence ID" value="MBC9812822.1"/>
    <property type="molecule type" value="Genomic_DNA"/>
</dbReference>
<feature type="signal peptide" evidence="1">
    <location>
        <begin position="1"/>
        <end position="19"/>
    </location>
</feature>
<name>A0A8J6PD15_9FLAO</name>
<organism evidence="2 3">
    <name type="scientific">Taishania pollutisoli</name>
    <dbReference type="NCBI Taxonomy" id="2766479"/>
    <lineage>
        <taxon>Bacteria</taxon>
        <taxon>Pseudomonadati</taxon>
        <taxon>Bacteroidota</taxon>
        <taxon>Flavobacteriia</taxon>
        <taxon>Flavobacteriales</taxon>
        <taxon>Crocinitomicaceae</taxon>
        <taxon>Taishania</taxon>
    </lineage>
</organism>
<feature type="chain" id="PRO_5035218143" description="Outer membrane protein beta-barrel domain-containing protein" evidence="1">
    <location>
        <begin position="20"/>
        <end position="272"/>
    </location>
</feature>
<keyword evidence="3" id="KW-1185">Reference proteome</keyword>
<dbReference type="AlphaFoldDB" id="A0A8J6PD15"/>
<proteinExistence type="predicted"/>
<evidence type="ECO:0008006" key="4">
    <source>
        <dbReference type="Google" id="ProtNLM"/>
    </source>
</evidence>
<accession>A0A8J6PD15</accession>